<organism evidence="2 3">
    <name type="scientific">Mycena citricolor</name>
    <dbReference type="NCBI Taxonomy" id="2018698"/>
    <lineage>
        <taxon>Eukaryota</taxon>
        <taxon>Fungi</taxon>
        <taxon>Dikarya</taxon>
        <taxon>Basidiomycota</taxon>
        <taxon>Agaricomycotina</taxon>
        <taxon>Agaricomycetes</taxon>
        <taxon>Agaricomycetidae</taxon>
        <taxon>Agaricales</taxon>
        <taxon>Marasmiineae</taxon>
        <taxon>Mycenaceae</taxon>
        <taxon>Mycena</taxon>
    </lineage>
</organism>
<reference evidence="2" key="1">
    <citation type="submission" date="2023-11" db="EMBL/GenBank/DDBJ databases">
        <authorList>
            <person name="De Vega J J."/>
            <person name="De Vega J J."/>
        </authorList>
    </citation>
    <scope>NUCLEOTIDE SEQUENCE</scope>
</reference>
<dbReference type="AlphaFoldDB" id="A0AAD2I0F2"/>
<feature type="compositionally biased region" description="Acidic residues" evidence="1">
    <location>
        <begin position="137"/>
        <end position="148"/>
    </location>
</feature>
<feature type="region of interest" description="Disordered" evidence="1">
    <location>
        <begin position="127"/>
        <end position="148"/>
    </location>
</feature>
<name>A0AAD2I0F2_9AGAR</name>
<evidence type="ECO:0000256" key="1">
    <source>
        <dbReference type="SAM" id="MobiDB-lite"/>
    </source>
</evidence>
<comment type="caution">
    <text evidence="2">The sequence shown here is derived from an EMBL/GenBank/DDBJ whole genome shotgun (WGS) entry which is preliminary data.</text>
</comment>
<dbReference type="EMBL" id="CAVNYO010000480">
    <property type="protein sequence ID" value="CAK5284779.1"/>
    <property type="molecule type" value="Genomic_DNA"/>
</dbReference>
<feature type="non-terminal residue" evidence="2">
    <location>
        <position position="148"/>
    </location>
</feature>
<dbReference type="Proteomes" id="UP001295794">
    <property type="component" value="Unassembled WGS sequence"/>
</dbReference>
<sequence length="148" mass="15568">DCAFCMSTCKSGGRCLEAASFRGISGCGVWSRLGCMSGRGRIAASCARTCARYAPWAGTSIKSCSRVPMGTNTALYDVKPTGSGRTLTSSEMCWRSAGGAVGVRPAHIGFVWCSAMLCSWSRSMGLRSDVEQPTDGKEEDDAVGIETV</sequence>
<accession>A0AAD2I0F2</accession>
<feature type="non-terminal residue" evidence="2">
    <location>
        <position position="1"/>
    </location>
</feature>
<keyword evidence="3" id="KW-1185">Reference proteome</keyword>
<evidence type="ECO:0000313" key="3">
    <source>
        <dbReference type="Proteomes" id="UP001295794"/>
    </source>
</evidence>
<protein>
    <submittedName>
        <fullName evidence="2">Uncharacterized protein</fullName>
    </submittedName>
</protein>
<evidence type="ECO:0000313" key="2">
    <source>
        <dbReference type="EMBL" id="CAK5284779.1"/>
    </source>
</evidence>
<proteinExistence type="predicted"/>
<gene>
    <name evidence="2" type="ORF">MYCIT1_LOCUS38234</name>
</gene>